<dbReference type="CDD" id="cd04301">
    <property type="entry name" value="NAT_SF"/>
    <property type="match status" value="2"/>
</dbReference>
<evidence type="ECO:0000313" key="4">
    <source>
        <dbReference type="EMBL" id="HIX85093.1"/>
    </source>
</evidence>
<dbReference type="GO" id="GO:0016747">
    <property type="term" value="F:acyltransferase activity, transferring groups other than amino-acyl groups"/>
    <property type="evidence" value="ECO:0007669"/>
    <property type="project" value="InterPro"/>
</dbReference>
<reference evidence="4" key="1">
    <citation type="journal article" date="2021" name="PeerJ">
        <title>Extensive microbial diversity within the chicken gut microbiome revealed by metagenomics and culture.</title>
        <authorList>
            <person name="Gilroy R."/>
            <person name="Ravi A."/>
            <person name="Getino M."/>
            <person name="Pursley I."/>
            <person name="Horton D.L."/>
            <person name="Alikhan N.F."/>
            <person name="Baker D."/>
            <person name="Gharbi K."/>
            <person name="Hall N."/>
            <person name="Watson M."/>
            <person name="Adriaenssens E.M."/>
            <person name="Foster-Nyarko E."/>
            <person name="Jarju S."/>
            <person name="Secka A."/>
            <person name="Antonio M."/>
            <person name="Oren A."/>
            <person name="Chaudhuri R.R."/>
            <person name="La Ragione R."/>
            <person name="Hildebrand F."/>
            <person name="Pallen M.J."/>
        </authorList>
    </citation>
    <scope>NUCLEOTIDE SEQUENCE</scope>
    <source>
        <strain evidence="4">ChiHecec2B26-12326</strain>
    </source>
</reference>
<reference evidence="4" key="2">
    <citation type="submission" date="2021-04" db="EMBL/GenBank/DDBJ databases">
        <authorList>
            <person name="Gilroy R."/>
        </authorList>
    </citation>
    <scope>NUCLEOTIDE SEQUENCE</scope>
    <source>
        <strain evidence="4">ChiHecec2B26-12326</strain>
    </source>
</reference>
<evidence type="ECO:0000256" key="2">
    <source>
        <dbReference type="ARBA" id="ARBA00023315"/>
    </source>
</evidence>
<gene>
    <name evidence="4" type="ORF">H9848_00550</name>
</gene>
<dbReference type="Gene3D" id="3.40.630.30">
    <property type="match status" value="2"/>
</dbReference>
<keyword evidence="2" id="KW-0012">Acyltransferase</keyword>
<dbReference type="Pfam" id="PF13673">
    <property type="entry name" value="Acetyltransf_10"/>
    <property type="match status" value="1"/>
</dbReference>
<dbReference type="SUPFAM" id="SSF55729">
    <property type="entry name" value="Acyl-CoA N-acyltransferases (Nat)"/>
    <property type="match status" value="2"/>
</dbReference>
<feature type="domain" description="N-acetyltransferase" evidence="3">
    <location>
        <begin position="1"/>
        <end position="149"/>
    </location>
</feature>
<evidence type="ECO:0000259" key="3">
    <source>
        <dbReference type="PROSITE" id="PS51186"/>
    </source>
</evidence>
<dbReference type="AlphaFoldDB" id="A0A9D2BPQ8"/>
<organism evidence="4 5">
    <name type="scientific">Candidatus Parabacteroides intestinigallinarum</name>
    <dbReference type="NCBI Taxonomy" id="2838722"/>
    <lineage>
        <taxon>Bacteria</taxon>
        <taxon>Pseudomonadati</taxon>
        <taxon>Bacteroidota</taxon>
        <taxon>Bacteroidia</taxon>
        <taxon>Bacteroidales</taxon>
        <taxon>Tannerellaceae</taxon>
        <taxon>Parabacteroides</taxon>
    </lineage>
</organism>
<dbReference type="EMBL" id="DXEN01000005">
    <property type="protein sequence ID" value="HIX85093.1"/>
    <property type="molecule type" value="Genomic_DNA"/>
</dbReference>
<dbReference type="Pfam" id="PF13508">
    <property type="entry name" value="Acetyltransf_7"/>
    <property type="match status" value="1"/>
</dbReference>
<comment type="caution">
    <text evidence="4">The sequence shown here is derived from an EMBL/GenBank/DDBJ whole genome shotgun (WGS) entry which is preliminary data.</text>
</comment>
<evidence type="ECO:0000313" key="5">
    <source>
        <dbReference type="Proteomes" id="UP000823847"/>
    </source>
</evidence>
<keyword evidence="1" id="KW-0808">Transferase</keyword>
<name>A0A9D2BPQ8_9BACT</name>
<protein>
    <submittedName>
        <fullName evidence="4">GNAT family N-acetyltransferase</fullName>
    </submittedName>
</protein>
<sequence length="295" mass="33794">MNIETISVDKKRFLPLLLLADEQESMIDRYLERGDLFVMNDGQRTIAVAVVTDEGDGTCELKNLAVAPDRQRKGYGRQMVEFLCRHYADVCHTMLVGTGDSRRTVSFYENNGFTYSHTVSGFFTANYDHPIIEEGKTLTDMIYFRKKLTRLRSLSFSERTDELTNALLRLWEASVRASHHFLTEEDIQRLAPFAGEAIRGIETLLVMYQGNRPVAFMGVENGKIEMLFVAPDSFGSGFGKRLVRLAIEQHHARYVDVNEQNPEAEGFYRHLGFSVFERTETDEQGNPFPILKMRL</sequence>
<dbReference type="InterPro" id="IPR016181">
    <property type="entry name" value="Acyl_CoA_acyltransferase"/>
</dbReference>
<dbReference type="InterPro" id="IPR000182">
    <property type="entry name" value="GNAT_dom"/>
</dbReference>
<dbReference type="Proteomes" id="UP000823847">
    <property type="component" value="Unassembled WGS sequence"/>
</dbReference>
<accession>A0A9D2BPQ8</accession>
<dbReference type="PROSITE" id="PS51186">
    <property type="entry name" value="GNAT"/>
    <property type="match status" value="2"/>
</dbReference>
<proteinExistence type="predicted"/>
<feature type="domain" description="N-acetyltransferase" evidence="3">
    <location>
        <begin position="154"/>
        <end position="295"/>
    </location>
</feature>
<dbReference type="PANTHER" id="PTHR43800:SF1">
    <property type="entry name" value="PEPTIDYL-LYSINE N-ACETYLTRANSFERASE YJAB"/>
    <property type="match status" value="1"/>
</dbReference>
<dbReference type="PANTHER" id="PTHR43800">
    <property type="entry name" value="PEPTIDYL-LYSINE N-ACETYLTRANSFERASE YJAB"/>
    <property type="match status" value="1"/>
</dbReference>
<evidence type="ECO:0000256" key="1">
    <source>
        <dbReference type="ARBA" id="ARBA00022679"/>
    </source>
</evidence>